<evidence type="ECO:0000256" key="3">
    <source>
        <dbReference type="ARBA" id="ARBA00023015"/>
    </source>
</evidence>
<keyword evidence="6" id="KW-0539">Nucleus</keyword>
<feature type="compositionally biased region" description="Basic residues" evidence="8">
    <location>
        <begin position="321"/>
        <end position="341"/>
    </location>
</feature>
<dbReference type="STRING" id="747725.A0A168NAX1"/>
<organism evidence="10 11">
    <name type="scientific">Mucor lusitanicus CBS 277.49</name>
    <dbReference type="NCBI Taxonomy" id="747725"/>
    <lineage>
        <taxon>Eukaryota</taxon>
        <taxon>Fungi</taxon>
        <taxon>Fungi incertae sedis</taxon>
        <taxon>Mucoromycota</taxon>
        <taxon>Mucoromycotina</taxon>
        <taxon>Mucoromycetes</taxon>
        <taxon>Mucorales</taxon>
        <taxon>Mucorineae</taxon>
        <taxon>Mucoraceae</taxon>
        <taxon>Mucor</taxon>
    </lineage>
</organism>
<dbReference type="GO" id="GO:0005634">
    <property type="term" value="C:nucleus"/>
    <property type="evidence" value="ECO:0007669"/>
    <property type="project" value="UniProtKB-SubCell"/>
</dbReference>
<feature type="DNA-binding region" description="TEA" evidence="7">
    <location>
        <begin position="58"/>
        <end position="132"/>
    </location>
</feature>
<feature type="compositionally biased region" description="Polar residues" evidence="8">
    <location>
        <begin position="37"/>
        <end position="46"/>
    </location>
</feature>
<evidence type="ECO:0000256" key="1">
    <source>
        <dbReference type="ARBA" id="ARBA00004123"/>
    </source>
</evidence>
<accession>A0A168NAX1</accession>
<dbReference type="EMBL" id="AMYB01000002">
    <property type="protein sequence ID" value="OAD06036.1"/>
    <property type="molecule type" value="Genomic_DNA"/>
</dbReference>
<dbReference type="Pfam" id="PF17725">
    <property type="entry name" value="YBD"/>
    <property type="match status" value="1"/>
</dbReference>
<dbReference type="InterPro" id="IPR041086">
    <property type="entry name" value="YBD"/>
</dbReference>
<dbReference type="PANTHER" id="PTHR11834">
    <property type="entry name" value="TRANSCRIPTIONAL ENHANCER FACTOR TEF RELATED"/>
    <property type="match status" value="1"/>
</dbReference>
<dbReference type="VEuPathDB" id="FungiDB:MUCCIDRAFT_106595"/>
<feature type="compositionally biased region" description="Low complexity" evidence="8">
    <location>
        <begin position="198"/>
        <end position="207"/>
    </location>
</feature>
<comment type="similarity">
    <text evidence="2">Belongs to the TEC1 family.</text>
</comment>
<keyword evidence="4" id="KW-0238">DNA-binding</keyword>
<comment type="subcellular location">
    <subcellularLocation>
        <location evidence="1">Nucleus</location>
    </subcellularLocation>
</comment>
<evidence type="ECO:0000313" key="10">
    <source>
        <dbReference type="EMBL" id="OAD06036.1"/>
    </source>
</evidence>
<feature type="region of interest" description="Disordered" evidence="8">
    <location>
        <begin position="148"/>
        <end position="208"/>
    </location>
</feature>
<evidence type="ECO:0000256" key="2">
    <source>
        <dbReference type="ARBA" id="ARBA00008421"/>
    </source>
</evidence>
<feature type="region of interest" description="Disordered" evidence="8">
    <location>
        <begin position="15"/>
        <end position="63"/>
    </location>
</feature>
<dbReference type="PROSITE" id="PS51088">
    <property type="entry name" value="TEA_2"/>
    <property type="match status" value="1"/>
</dbReference>
<evidence type="ECO:0000259" key="9">
    <source>
        <dbReference type="PROSITE" id="PS51088"/>
    </source>
</evidence>
<dbReference type="GO" id="GO:0005667">
    <property type="term" value="C:transcription regulator complex"/>
    <property type="evidence" value="ECO:0007669"/>
    <property type="project" value="TreeGrafter"/>
</dbReference>
<dbReference type="GO" id="GO:0000978">
    <property type="term" value="F:RNA polymerase II cis-regulatory region sequence-specific DNA binding"/>
    <property type="evidence" value="ECO:0007669"/>
    <property type="project" value="TreeGrafter"/>
</dbReference>
<evidence type="ECO:0000256" key="5">
    <source>
        <dbReference type="ARBA" id="ARBA00023163"/>
    </source>
</evidence>
<name>A0A168NAX1_MUCCL</name>
<dbReference type="GO" id="GO:0000981">
    <property type="term" value="F:DNA-binding transcription factor activity, RNA polymerase II-specific"/>
    <property type="evidence" value="ECO:0007669"/>
    <property type="project" value="TreeGrafter"/>
</dbReference>
<dbReference type="OrthoDB" id="10006572at2759"/>
<dbReference type="Proteomes" id="UP000077051">
    <property type="component" value="Unassembled WGS sequence"/>
</dbReference>
<reference evidence="10 11" key="1">
    <citation type="submission" date="2015-06" db="EMBL/GenBank/DDBJ databases">
        <title>Expansion of signal transduction pathways in fungi by whole-genome duplication.</title>
        <authorList>
            <consortium name="DOE Joint Genome Institute"/>
            <person name="Corrochano L.M."/>
            <person name="Kuo A."/>
            <person name="Marcet-Houben M."/>
            <person name="Polaino S."/>
            <person name="Salamov A."/>
            <person name="Villalobos J.M."/>
            <person name="Alvarez M.I."/>
            <person name="Avalos J."/>
            <person name="Benito E.P."/>
            <person name="Benoit I."/>
            <person name="Burger G."/>
            <person name="Camino L.P."/>
            <person name="Canovas D."/>
            <person name="Cerda-Olmedo E."/>
            <person name="Cheng J.-F."/>
            <person name="Dominguez A."/>
            <person name="Elias M."/>
            <person name="Eslava A.P."/>
            <person name="Glaser F."/>
            <person name="Grimwood J."/>
            <person name="Gutierrez G."/>
            <person name="Heitman J."/>
            <person name="Henrissat B."/>
            <person name="Iturriaga E.A."/>
            <person name="Lang B.F."/>
            <person name="Lavin J.L."/>
            <person name="Lee S."/>
            <person name="Li W."/>
            <person name="Lindquist E."/>
            <person name="Lopez-Garcia S."/>
            <person name="Luque E.M."/>
            <person name="Marcos A.T."/>
            <person name="Martin J."/>
            <person name="Mccluskey K."/>
            <person name="Medina H.R."/>
            <person name="Miralles-Duran A."/>
            <person name="Miyazaki A."/>
            <person name="Munoz-Torres E."/>
            <person name="Oguiza J.A."/>
            <person name="Ohm R."/>
            <person name="Olmedo M."/>
            <person name="Orejas M."/>
            <person name="Ortiz-Castellanos L."/>
            <person name="Pisabarro A.G."/>
            <person name="Rodriguez-Romero J."/>
            <person name="Ruiz-Herrera J."/>
            <person name="Ruiz-Vazquez R."/>
            <person name="Sanz C."/>
            <person name="Schackwitz W."/>
            <person name="Schmutz J."/>
            <person name="Shahriari M."/>
            <person name="Shelest E."/>
            <person name="Silva-Franco F."/>
            <person name="Soanes D."/>
            <person name="Syed K."/>
            <person name="Tagua V.G."/>
            <person name="Talbot N.J."/>
            <person name="Thon M."/>
            <person name="De Vries R.P."/>
            <person name="Wiebenga A."/>
            <person name="Yadav J.S."/>
            <person name="Braun E.L."/>
            <person name="Baker S."/>
            <person name="Garre V."/>
            <person name="Horwitz B."/>
            <person name="Torres-Martinez S."/>
            <person name="Idnurm A."/>
            <person name="Herrera-Estrella A."/>
            <person name="Gabaldon T."/>
            <person name="Grigoriev I.V."/>
        </authorList>
    </citation>
    <scope>NUCLEOTIDE SEQUENCE [LARGE SCALE GENOMIC DNA]</scope>
    <source>
        <strain evidence="10 11">CBS 277.49</strain>
    </source>
</reference>
<feature type="region of interest" description="Disordered" evidence="8">
    <location>
        <begin position="632"/>
        <end position="674"/>
    </location>
</feature>
<evidence type="ECO:0000256" key="4">
    <source>
        <dbReference type="ARBA" id="ARBA00023125"/>
    </source>
</evidence>
<feature type="domain" description="TEA" evidence="9">
    <location>
        <begin position="58"/>
        <end position="132"/>
    </location>
</feature>
<dbReference type="InterPro" id="IPR000818">
    <property type="entry name" value="TEA/ATTS_dom"/>
</dbReference>
<evidence type="ECO:0000256" key="7">
    <source>
        <dbReference type="PROSITE-ProRule" id="PRU00505"/>
    </source>
</evidence>
<dbReference type="PANTHER" id="PTHR11834:SF0">
    <property type="entry name" value="PROTEIN SCALLOPED"/>
    <property type="match status" value="1"/>
</dbReference>
<dbReference type="InterPro" id="IPR050937">
    <property type="entry name" value="TEC1_TEAD_TF"/>
</dbReference>
<dbReference type="SMART" id="SM00426">
    <property type="entry name" value="TEA"/>
    <property type="match status" value="1"/>
</dbReference>
<evidence type="ECO:0000256" key="6">
    <source>
        <dbReference type="ARBA" id="ARBA00023242"/>
    </source>
</evidence>
<feature type="compositionally biased region" description="Low complexity" evidence="8">
    <location>
        <begin position="637"/>
        <end position="648"/>
    </location>
</feature>
<proteinExistence type="inferred from homology"/>
<evidence type="ECO:0000256" key="8">
    <source>
        <dbReference type="SAM" id="MobiDB-lite"/>
    </source>
</evidence>
<feature type="compositionally biased region" description="Low complexity" evidence="8">
    <location>
        <begin position="655"/>
        <end position="667"/>
    </location>
</feature>
<dbReference type="InterPro" id="IPR038096">
    <property type="entry name" value="TEA/ATTS_sf"/>
</dbReference>
<feature type="region of interest" description="Disordered" evidence="8">
    <location>
        <begin position="321"/>
        <end position="342"/>
    </location>
</feature>
<dbReference type="AlphaFoldDB" id="A0A168NAX1"/>
<keyword evidence="5" id="KW-0804">Transcription</keyword>
<dbReference type="Gene3D" id="2.70.50.80">
    <property type="match status" value="1"/>
</dbReference>
<dbReference type="Pfam" id="PF01285">
    <property type="entry name" value="TEA"/>
    <property type="match status" value="1"/>
</dbReference>
<feature type="compositionally biased region" description="Basic residues" evidence="8">
    <location>
        <begin position="173"/>
        <end position="183"/>
    </location>
</feature>
<evidence type="ECO:0000313" key="11">
    <source>
        <dbReference type="Proteomes" id="UP000077051"/>
    </source>
</evidence>
<gene>
    <name evidence="10" type="ORF">MUCCIDRAFT_106595</name>
</gene>
<keyword evidence="3" id="KW-0805">Transcription regulation</keyword>
<keyword evidence="11" id="KW-1185">Reference proteome</keyword>
<dbReference type="Gene3D" id="6.10.20.40">
    <property type="entry name" value="TEA/ATTS domain"/>
    <property type="match status" value="1"/>
</dbReference>
<comment type="caution">
    <text evidence="10">The sequence shown here is derived from an EMBL/GenBank/DDBJ whole genome shotgun (WGS) entry which is preliminary data.</text>
</comment>
<dbReference type="PRINTS" id="PR00065">
    <property type="entry name" value="TEADOMAIN"/>
</dbReference>
<protein>
    <recommendedName>
        <fullName evidence="9">TEA domain-containing protein</fullName>
    </recommendedName>
</protein>
<sequence length="674" mass="75057">MLACAQDIFFASSNSDSNGSSDHFNDAKDKRSRQYRHVNSQFQPQQHMLPKDLNSSKEKEEQQVWPPDVEDAFIKALETIPKLGRRKILVNGKPCGRNELISDFIFRKTGKVRTRKQVSSHIQVLKNTRKGDPHFMRLLTDSIEDEGFATKAQTHRKPKMATMPRRQSNNTNPHHHPHQHHHQQQQQQKLNLTDLSSDESSMSSSPSPADYVFDIMYNDQQASLSMLDMKDPFYEPFFGTLPNGNANSSNHGGSASNTSAASSDTNAGGMATSLSFQNLANATTNDVLQQLFPYGDASNASHKPTVVDLLDSNFVSSSAVKQHRKSKKINTTRKYNKKQKKSFATNTNMHFHPAASSNMHMMMDGSAGMTLPGNSSNIWIDPSIYPLWPNYICLYLEYSLPYDPSITIPHTLANLPECVPNCIPTIDASLVARNKCPSLTDLSSNPAVITLAAKVKLDLNLNMSDFFFNNTSFFETQDRRTIECTTTIYSFGNVVLESKEVQQALWINEGKYMYSFVYVNQFFDAFMKGIRSLQSWDEVDIAINNLCVVQVFEDIEPRVTQPMEGMLSSSTDMMTDDLTAAAVVPEITPLLVMVYEFERGQGTMEMSIVDTLSSIKKNFVDFLSTTQAAPSGIDAAPTTLLPPSSSTLSPPPQHPSSSTPPSSLSPSNIPHVDM</sequence>